<feature type="chain" id="PRO_5016359892" evidence="1">
    <location>
        <begin position="19"/>
        <end position="276"/>
    </location>
</feature>
<dbReference type="Proteomes" id="UP000249754">
    <property type="component" value="Unassembled WGS sequence"/>
</dbReference>
<dbReference type="RefSeq" id="WP_111635879.1">
    <property type="nucleotide sequence ID" value="NZ_QLLR01000033.1"/>
</dbReference>
<comment type="caution">
    <text evidence="2">The sequence shown here is derived from an EMBL/GenBank/DDBJ whole genome shotgun (WGS) entry which is preliminary data.</text>
</comment>
<feature type="signal peptide" evidence="1">
    <location>
        <begin position="1"/>
        <end position="18"/>
    </location>
</feature>
<protein>
    <submittedName>
        <fullName evidence="2">Uncharacterized protein</fullName>
    </submittedName>
</protein>
<dbReference type="AlphaFoldDB" id="A0A327S251"/>
<dbReference type="EMBL" id="QLLR01000033">
    <property type="protein sequence ID" value="RAJ23109.1"/>
    <property type="molecule type" value="Genomic_DNA"/>
</dbReference>
<keyword evidence="1" id="KW-0732">Signal</keyword>
<proteinExistence type="predicted"/>
<evidence type="ECO:0000256" key="1">
    <source>
        <dbReference type="SAM" id="SignalP"/>
    </source>
</evidence>
<dbReference type="OrthoDB" id="958951at2"/>
<organism evidence="2 3">
    <name type="scientific">Pedobacter cryoconitis</name>
    <dbReference type="NCBI Taxonomy" id="188932"/>
    <lineage>
        <taxon>Bacteria</taxon>
        <taxon>Pseudomonadati</taxon>
        <taxon>Bacteroidota</taxon>
        <taxon>Sphingobacteriia</taxon>
        <taxon>Sphingobacteriales</taxon>
        <taxon>Sphingobacteriaceae</taxon>
        <taxon>Pedobacter</taxon>
    </lineage>
</organism>
<sequence>MKKIILSGGFLLFICLNAAGQTDTLYSNNQKISCTVKEVTESAVKYSYPNEDLVNTVYKNSVQRIVFKNGREQIFTEASSYKTVNGVSDFDKVTVTAVESEIKGLFKIGDVSSKSVGTTALSNQERVKNRAYRKIKIQAAMMGANIVYLTNQRTEGNKGGTEYTAASAAETNLTGISYSNVVPGLADFKKLLNGRTDFAAYEEYRLAGSSSDYSYKELMKNFFIGSVHDDNGIITIDGELEGLNKVNQYRLVGVSKDHFNIFYRDKSTVYNISVKF</sequence>
<name>A0A327S251_9SPHI</name>
<reference evidence="2 3" key="1">
    <citation type="submission" date="2018-06" db="EMBL/GenBank/DDBJ databases">
        <title>Genomic Encyclopedia of Archaeal and Bacterial Type Strains, Phase II (KMG-II): from individual species to whole genera.</title>
        <authorList>
            <person name="Goeker M."/>
        </authorList>
    </citation>
    <scope>NUCLEOTIDE SEQUENCE [LARGE SCALE GENOMIC DNA]</scope>
    <source>
        <strain evidence="2 3">DSM 14825</strain>
    </source>
</reference>
<evidence type="ECO:0000313" key="2">
    <source>
        <dbReference type="EMBL" id="RAJ23109.1"/>
    </source>
</evidence>
<accession>A0A327S251</accession>
<gene>
    <name evidence="2" type="ORF">LY11_04547</name>
</gene>
<evidence type="ECO:0000313" key="3">
    <source>
        <dbReference type="Proteomes" id="UP000249754"/>
    </source>
</evidence>